<dbReference type="EMBL" id="CAXAMN010012213">
    <property type="protein sequence ID" value="CAK9037508.1"/>
    <property type="molecule type" value="Genomic_DNA"/>
</dbReference>
<evidence type="ECO:0000313" key="1">
    <source>
        <dbReference type="EMBL" id="CAK9037508.1"/>
    </source>
</evidence>
<evidence type="ECO:0000313" key="2">
    <source>
        <dbReference type="Proteomes" id="UP001642484"/>
    </source>
</evidence>
<proteinExistence type="predicted"/>
<organism evidence="1 2">
    <name type="scientific">Durusdinium trenchii</name>
    <dbReference type="NCBI Taxonomy" id="1381693"/>
    <lineage>
        <taxon>Eukaryota</taxon>
        <taxon>Sar</taxon>
        <taxon>Alveolata</taxon>
        <taxon>Dinophyceae</taxon>
        <taxon>Suessiales</taxon>
        <taxon>Symbiodiniaceae</taxon>
        <taxon>Durusdinium</taxon>
    </lineage>
</organism>
<accession>A0ABP0LEU5</accession>
<dbReference type="Proteomes" id="UP001642484">
    <property type="component" value="Unassembled WGS sequence"/>
</dbReference>
<comment type="caution">
    <text evidence="1">The sequence shown here is derived from an EMBL/GenBank/DDBJ whole genome shotgun (WGS) entry which is preliminary data.</text>
</comment>
<keyword evidence="2" id="KW-1185">Reference proteome</keyword>
<gene>
    <name evidence="1" type="ORF">CCMP2556_LOCUS20690</name>
</gene>
<sequence length="109" mass="12576">MLIQSLLKVDRSNKVYHRRKRKTALKVKAEKKSGKVCFLTTQVESHTFHLRLGGRGVYPVHPNLAAFDPEGQWKNMISTPSPCEDQRICAKTCRVARILYPMYPMFDPD</sequence>
<protein>
    <submittedName>
        <fullName evidence="1">Uncharacterized protein</fullName>
    </submittedName>
</protein>
<reference evidence="1 2" key="1">
    <citation type="submission" date="2024-02" db="EMBL/GenBank/DDBJ databases">
        <authorList>
            <person name="Chen Y."/>
            <person name="Shah S."/>
            <person name="Dougan E. K."/>
            <person name="Thang M."/>
            <person name="Chan C."/>
        </authorList>
    </citation>
    <scope>NUCLEOTIDE SEQUENCE [LARGE SCALE GENOMIC DNA]</scope>
</reference>
<name>A0ABP0LEU5_9DINO</name>